<reference evidence="1 2" key="1">
    <citation type="journal article" date="2021" name="Front. Genet.">
        <title>Chromosome-Level Genome Assembly Reveals Significant Gene Expansion in the Toll and IMD Signaling Pathways of Dendrolimus kikuchii.</title>
        <authorList>
            <person name="Zhou J."/>
            <person name="Wu P."/>
            <person name="Xiong Z."/>
            <person name="Liu N."/>
            <person name="Zhao N."/>
            <person name="Ji M."/>
            <person name="Qiu Y."/>
            <person name="Yang B."/>
        </authorList>
    </citation>
    <scope>NUCLEOTIDE SEQUENCE [LARGE SCALE GENOMIC DNA]</scope>
    <source>
        <strain evidence="1">Ann1</strain>
    </source>
</reference>
<dbReference type="Proteomes" id="UP000824533">
    <property type="component" value="Linkage Group LG25"/>
</dbReference>
<dbReference type="EMBL" id="CM034411">
    <property type="protein sequence ID" value="KAJ0171202.1"/>
    <property type="molecule type" value="Genomic_DNA"/>
</dbReference>
<keyword evidence="2" id="KW-1185">Reference proteome</keyword>
<protein>
    <submittedName>
        <fullName evidence="1">Uncharacterized protein</fullName>
    </submittedName>
</protein>
<evidence type="ECO:0000313" key="1">
    <source>
        <dbReference type="EMBL" id="KAJ0171202.1"/>
    </source>
</evidence>
<comment type="caution">
    <text evidence="1">The sequence shown here is derived from an EMBL/GenBank/DDBJ whole genome shotgun (WGS) entry which is preliminary data.</text>
</comment>
<sequence>MPLSLNLSQFGLVIGFAALLLPQLKASESTIPITDAAGSWIASIPTLALLIGNFTVPTIMAKYGRRTSNLISIIIMGIGWICTVTATSLAVLLIARFLQGTSLGMTTSLSSISIGEYTSPANRGAFLTTLSLMISAGTLLVHAAGSFLPWKSAALVCTCITLADFIIVSLSPESPSWLAEQGRYEECRVVFRWLRGDQEDDEVNKMIEANIVSRKSGDQRSNDRFGRMGNMATLIKTVKKKEFFKPIIIVIHMYILGAASGVNILAAYTTDIIADVTTDINMSIAVVTLDIQRLVSNTIAILLIRRFKRRAVLFISSALNILTIFVIAIYSFLKSIEAYTNTLLGIILINLQMFSITMGPLPLPFIISGELFTLEHRSLSGGISSAFLSVTLFTTMKTFPFLTQTIGLYGAYVIYGGVIIYCLAVVWFLLPETKGKTLQEIEDEFKGQRLNTDDVNTVKSLMPKKY</sequence>
<accession>A0ACC1CIC6</accession>
<proteinExistence type="predicted"/>
<gene>
    <name evidence="1" type="ORF">K1T71_013401</name>
</gene>
<name>A0ACC1CIC6_9NEOP</name>
<evidence type="ECO:0000313" key="2">
    <source>
        <dbReference type="Proteomes" id="UP000824533"/>
    </source>
</evidence>
<organism evidence="1 2">
    <name type="scientific">Dendrolimus kikuchii</name>
    <dbReference type="NCBI Taxonomy" id="765133"/>
    <lineage>
        <taxon>Eukaryota</taxon>
        <taxon>Metazoa</taxon>
        <taxon>Ecdysozoa</taxon>
        <taxon>Arthropoda</taxon>
        <taxon>Hexapoda</taxon>
        <taxon>Insecta</taxon>
        <taxon>Pterygota</taxon>
        <taxon>Neoptera</taxon>
        <taxon>Endopterygota</taxon>
        <taxon>Lepidoptera</taxon>
        <taxon>Glossata</taxon>
        <taxon>Ditrysia</taxon>
        <taxon>Bombycoidea</taxon>
        <taxon>Lasiocampidae</taxon>
        <taxon>Dendrolimus</taxon>
    </lineage>
</organism>